<keyword evidence="4" id="KW-1185">Reference proteome</keyword>
<feature type="transmembrane region" description="Helical" evidence="3">
    <location>
        <begin position="20"/>
        <end position="40"/>
    </location>
</feature>
<organism evidence="4 5">
    <name type="scientific">Strongyloides papillosus</name>
    <name type="common">Intestinal threadworm</name>
    <dbReference type="NCBI Taxonomy" id="174720"/>
    <lineage>
        <taxon>Eukaryota</taxon>
        <taxon>Metazoa</taxon>
        <taxon>Ecdysozoa</taxon>
        <taxon>Nematoda</taxon>
        <taxon>Chromadorea</taxon>
        <taxon>Rhabditida</taxon>
        <taxon>Tylenchina</taxon>
        <taxon>Panagrolaimomorpha</taxon>
        <taxon>Strongyloidoidea</taxon>
        <taxon>Strongyloididae</taxon>
        <taxon>Strongyloides</taxon>
    </lineage>
</organism>
<keyword evidence="3" id="KW-0812">Transmembrane</keyword>
<evidence type="ECO:0000256" key="1">
    <source>
        <dbReference type="SAM" id="Coils"/>
    </source>
</evidence>
<keyword evidence="1" id="KW-0175">Coiled coil</keyword>
<keyword evidence="3" id="KW-0472">Membrane</keyword>
<evidence type="ECO:0000313" key="5">
    <source>
        <dbReference type="WBParaSite" id="SPAL_0001233700.1"/>
    </source>
</evidence>
<sequence>MDLNMIFNSTKKLFLMRNISLDFFFTLLFLFSILFSVNFTKKQPSKPKPKPTKELERELEHCKADNRHLHEKIQEKREENDELISRNNKLTLLYQTCRKNRTRLEDYVKKNCTKETTTTQRPTTTKRNGGKPGKG</sequence>
<feature type="region of interest" description="Disordered" evidence="2">
    <location>
        <begin position="112"/>
        <end position="135"/>
    </location>
</feature>
<name>A0A0N5C2Y0_STREA</name>
<dbReference type="WBParaSite" id="SPAL_0001233700.1">
    <property type="protein sequence ID" value="SPAL_0001233700.1"/>
    <property type="gene ID" value="SPAL_0001233700"/>
</dbReference>
<feature type="coiled-coil region" evidence="1">
    <location>
        <begin position="52"/>
        <end position="93"/>
    </location>
</feature>
<dbReference type="AlphaFoldDB" id="A0A0N5C2Y0"/>
<proteinExistence type="predicted"/>
<accession>A0A0N5C2Y0</accession>
<feature type="compositionally biased region" description="Low complexity" evidence="2">
    <location>
        <begin position="114"/>
        <end position="125"/>
    </location>
</feature>
<dbReference type="Proteomes" id="UP000046392">
    <property type="component" value="Unplaced"/>
</dbReference>
<evidence type="ECO:0000313" key="4">
    <source>
        <dbReference type="Proteomes" id="UP000046392"/>
    </source>
</evidence>
<evidence type="ECO:0000256" key="2">
    <source>
        <dbReference type="SAM" id="MobiDB-lite"/>
    </source>
</evidence>
<evidence type="ECO:0000256" key="3">
    <source>
        <dbReference type="SAM" id="Phobius"/>
    </source>
</evidence>
<reference evidence="5" key="1">
    <citation type="submission" date="2017-02" db="UniProtKB">
        <authorList>
            <consortium name="WormBaseParasite"/>
        </authorList>
    </citation>
    <scope>IDENTIFICATION</scope>
</reference>
<protein>
    <submittedName>
        <fullName evidence="5">Uncharacterized protein</fullName>
    </submittedName>
</protein>
<keyword evidence="3" id="KW-1133">Transmembrane helix</keyword>